<evidence type="ECO:0008006" key="4">
    <source>
        <dbReference type="Google" id="ProtNLM"/>
    </source>
</evidence>
<feature type="transmembrane region" description="Helical" evidence="1">
    <location>
        <begin position="38"/>
        <end position="62"/>
    </location>
</feature>
<proteinExistence type="predicted"/>
<comment type="caution">
    <text evidence="2">The sequence shown here is derived from an EMBL/GenBank/DDBJ whole genome shotgun (WGS) entry which is preliminary data.</text>
</comment>
<keyword evidence="1" id="KW-0812">Transmembrane</keyword>
<gene>
    <name evidence="2" type="ORF">FNF31_06102</name>
</gene>
<evidence type="ECO:0000313" key="3">
    <source>
        <dbReference type="Proteomes" id="UP000325113"/>
    </source>
</evidence>
<dbReference type="SMART" id="SM00612">
    <property type="entry name" value="Kelch"/>
    <property type="match status" value="1"/>
</dbReference>
<keyword evidence="1" id="KW-0472">Membrane</keyword>
<keyword evidence="1" id="KW-1133">Transmembrane helix</keyword>
<dbReference type="SUPFAM" id="SSF117281">
    <property type="entry name" value="Kelch motif"/>
    <property type="match status" value="1"/>
</dbReference>
<dbReference type="Pfam" id="PF01344">
    <property type="entry name" value="Kelch_1"/>
    <property type="match status" value="1"/>
</dbReference>
<organism evidence="2 3">
    <name type="scientific">Cafeteria roenbergensis</name>
    <name type="common">Marine flagellate</name>
    <dbReference type="NCBI Taxonomy" id="33653"/>
    <lineage>
        <taxon>Eukaryota</taxon>
        <taxon>Sar</taxon>
        <taxon>Stramenopiles</taxon>
        <taxon>Bigyra</taxon>
        <taxon>Opalozoa</taxon>
        <taxon>Bicosoecida</taxon>
        <taxon>Cafeteriaceae</taxon>
        <taxon>Cafeteria</taxon>
    </lineage>
</organism>
<dbReference type="InterPro" id="IPR015915">
    <property type="entry name" value="Kelch-typ_b-propeller"/>
</dbReference>
<dbReference type="Proteomes" id="UP000325113">
    <property type="component" value="Unassembled WGS sequence"/>
</dbReference>
<dbReference type="InterPro" id="IPR006652">
    <property type="entry name" value="Kelch_1"/>
</dbReference>
<dbReference type="PANTHER" id="PTHR45632">
    <property type="entry name" value="LD33804P"/>
    <property type="match status" value="1"/>
</dbReference>
<evidence type="ECO:0000256" key="1">
    <source>
        <dbReference type="SAM" id="Phobius"/>
    </source>
</evidence>
<name>A0A5A8CQD0_CAFRO</name>
<dbReference type="AlphaFoldDB" id="A0A5A8CQD0"/>
<reference evidence="2 3" key="1">
    <citation type="submission" date="2019-07" db="EMBL/GenBank/DDBJ databases">
        <title>Genomes of Cafeteria roenbergensis.</title>
        <authorList>
            <person name="Fischer M.G."/>
            <person name="Hackl T."/>
            <person name="Roman M."/>
        </authorList>
    </citation>
    <scope>NUCLEOTIDE SEQUENCE [LARGE SCALE GENOMIC DNA]</scope>
    <source>
        <strain evidence="2 3">Cflag</strain>
    </source>
</reference>
<dbReference type="Gene3D" id="2.120.10.80">
    <property type="entry name" value="Kelch-type beta propeller"/>
    <property type="match status" value="2"/>
</dbReference>
<protein>
    <recommendedName>
        <fullName evidence="4">Galactose oxidase-like Early set domain-containing protein</fullName>
    </recommendedName>
</protein>
<evidence type="ECO:0000313" key="2">
    <source>
        <dbReference type="EMBL" id="KAA0155283.1"/>
    </source>
</evidence>
<sequence>MASLRSASASHALETEHESVTVSLAGRPRSDRSCVSPAATFVISVVALILAIIGLALGIAFLNPRSDIVITRSPVPPAGYKKLGALHAGDGEWVRKPGMPLLASDMQAVTIADTILVMGGFGLRTSAGASKVEGPLNATLAFDSVYERFNDEAVPDLPNPLFRFGAAAVVSPRNPDALATPAAAAHRIDTVVVVAGGVTVTGGQATDAVWLLKASTDPSNPSADTVTEALSSSSWISGPPLPLATSDLALAAVDGGVLAIGGLDANYNPLSWNWFLAVDPVSRAVGTAWEPRQAMPTARGDIAAVADAAGGHVMVLGGWGGADLAFQAAVESFDVARNTWQSLAPLPYARGDKAAALSLGHVVTVGGEVTSGLSAPCDFDPSQTCAVNEVPVHDTEALLFDFDASATRLHSVEQATWEPKAPHPSARFRFAAAAVNGVIYTFGGHGEGSDALATALVTDEVWALFDVNSVDLWAHTSVSG</sequence>
<dbReference type="EMBL" id="VLTM01000088">
    <property type="protein sequence ID" value="KAA0155283.1"/>
    <property type="molecule type" value="Genomic_DNA"/>
</dbReference>
<accession>A0A5A8CQD0</accession>